<dbReference type="Gene3D" id="3.50.50.60">
    <property type="entry name" value="FAD/NAD(P)-binding domain"/>
    <property type="match status" value="1"/>
</dbReference>
<gene>
    <name evidence="1" type="ORF">BDB_120053</name>
</gene>
<organism evidence="1">
    <name type="scientific">blood disease bacterium R229</name>
    <dbReference type="NCBI Taxonomy" id="741978"/>
    <lineage>
        <taxon>Bacteria</taxon>
        <taxon>Pseudomonadati</taxon>
        <taxon>Pseudomonadota</taxon>
        <taxon>Betaproteobacteria</taxon>
        <taxon>Burkholderiales</taxon>
        <taxon>Burkholderiaceae</taxon>
        <taxon>Ralstonia</taxon>
        <taxon>Ralstonia solanacearum species complex</taxon>
    </lineage>
</organism>
<name>G2ZPP4_9RALS</name>
<dbReference type="EC" id="1.1.3.17" evidence="1"/>
<protein>
    <submittedName>
        <fullName evidence="1">Soluble choline dehydrogenase</fullName>
        <ecNumber evidence="1">1.1.3.17</ecNumber>
    </submittedName>
</protein>
<dbReference type="SUPFAM" id="SSF51905">
    <property type="entry name" value="FAD/NAD(P)-binding domain"/>
    <property type="match status" value="1"/>
</dbReference>
<accession>G2ZPP4</accession>
<evidence type="ECO:0000313" key="1">
    <source>
        <dbReference type="EMBL" id="CCA81007.1"/>
    </source>
</evidence>
<reference evidence="1" key="2">
    <citation type="submission" date="2011-04" db="EMBL/GenBank/DDBJ databases">
        <authorList>
            <person name="Genoscope - CEA"/>
        </authorList>
    </citation>
    <scope>NUCLEOTIDE SEQUENCE</scope>
    <source>
        <strain evidence="1">R229</strain>
    </source>
</reference>
<dbReference type="AlphaFoldDB" id="G2ZPP4"/>
<sequence>MIDGSVMPTLIGGNTNAAVIMIAERAADLIRRGGRPVLNVVTDAPAQSVPAGVR</sequence>
<keyword evidence="1" id="KW-0560">Oxidoreductase</keyword>
<dbReference type="GO" id="GO:0033713">
    <property type="term" value="F:choline:oxygen 1-oxidoreductase activity"/>
    <property type="evidence" value="ECO:0007669"/>
    <property type="project" value="UniProtKB-EC"/>
</dbReference>
<dbReference type="InterPro" id="IPR036188">
    <property type="entry name" value="FAD/NAD-bd_sf"/>
</dbReference>
<reference evidence="1" key="1">
    <citation type="journal article" date="2011" name="PLoS ONE">
        <title>Ralstonia syzygii, the Blood Disease Bacterium and some Asian R. solanacearum strains form a single genomic species despite divergent lifestyles.</title>
        <authorList>
            <person name="Remenant B."/>
            <person name="de Cambiaire J.C."/>
            <person name="Cellier G."/>
            <person name="Jacobs J.M."/>
            <person name="Mangenot S."/>
            <person name="Barbe V."/>
            <person name="Lajus A."/>
            <person name="Vallenet D."/>
            <person name="Medigue C."/>
            <person name="Fegan M."/>
            <person name="Allen C."/>
            <person name="Prior P."/>
        </authorList>
    </citation>
    <scope>NUCLEOTIDE SEQUENCE</scope>
    <source>
        <strain evidence="1">R229</strain>
    </source>
</reference>
<proteinExistence type="predicted"/>
<dbReference type="EMBL" id="FR854068">
    <property type="protein sequence ID" value="CCA81007.1"/>
    <property type="molecule type" value="Genomic_DNA"/>
</dbReference>